<evidence type="ECO:0000313" key="6">
    <source>
        <dbReference type="Proteomes" id="UP001597044"/>
    </source>
</evidence>
<dbReference type="PROSITE" id="PS01124">
    <property type="entry name" value="HTH_ARAC_FAMILY_2"/>
    <property type="match status" value="1"/>
</dbReference>
<dbReference type="RefSeq" id="WP_379068915.1">
    <property type="nucleotide sequence ID" value="NZ_JBHTIT010000001.1"/>
</dbReference>
<evidence type="ECO:0000313" key="5">
    <source>
        <dbReference type="EMBL" id="MFD0949332.1"/>
    </source>
</evidence>
<dbReference type="Proteomes" id="UP001597044">
    <property type="component" value="Unassembled WGS sequence"/>
</dbReference>
<dbReference type="Pfam" id="PF12625">
    <property type="entry name" value="Arabinose_bd"/>
    <property type="match status" value="1"/>
</dbReference>
<organism evidence="5 6">
    <name type="scientific">Paraperlucidibaca wandonensis</name>
    <dbReference type="NCBI Taxonomy" id="1268273"/>
    <lineage>
        <taxon>Bacteria</taxon>
        <taxon>Pseudomonadati</taxon>
        <taxon>Pseudomonadota</taxon>
        <taxon>Gammaproteobacteria</taxon>
        <taxon>Moraxellales</taxon>
        <taxon>Moraxellaceae</taxon>
        <taxon>Paraperlucidibaca</taxon>
    </lineage>
</organism>
<dbReference type="SUPFAM" id="SSF46689">
    <property type="entry name" value="Homeodomain-like"/>
    <property type="match status" value="1"/>
</dbReference>
<evidence type="ECO:0000256" key="3">
    <source>
        <dbReference type="ARBA" id="ARBA00023163"/>
    </source>
</evidence>
<keyword evidence="6" id="KW-1185">Reference proteome</keyword>
<dbReference type="PANTHER" id="PTHR47894:SF4">
    <property type="entry name" value="HTH-TYPE TRANSCRIPTIONAL REGULATOR GADX"/>
    <property type="match status" value="1"/>
</dbReference>
<dbReference type="PANTHER" id="PTHR47894">
    <property type="entry name" value="HTH-TYPE TRANSCRIPTIONAL REGULATOR GADX"/>
    <property type="match status" value="1"/>
</dbReference>
<dbReference type="SMART" id="SM00342">
    <property type="entry name" value="HTH_ARAC"/>
    <property type="match status" value="1"/>
</dbReference>
<gene>
    <name evidence="5" type="ORF">ACFQ0F_02815</name>
</gene>
<comment type="caution">
    <text evidence="5">The sequence shown here is derived from an EMBL/GenBank/DDBJ whole genome shotgun (WGS) entry which is preliminary data.</text>
</comment>
<keyword evidence="2" id="KW-0238">DNA-binding</keyword>
<sequence>MKHYIGLEFLSILTTASARSGSNLNAVLASLALGIHAQEGRPEPLPLPLLASLLEQLETRASRGRFIFALAEAFNFDAMPAVSAFLVSAHSLRQLNALLEWVPVLVHPELRFDIEDHGSAISLHPRVDSEDPRLIDHPLLVELMMAIVAHLSAQIAPNMVGARRVTFKHAPTSAPALYETYFRCPVGFHSDANTMFGDNQLLDGILPGSLPHAHKSAEETIRQHLLGDGLAPPLTMQIDYLFRQHLSLFSAGLAGLARAMNMHPRALQRQLSFAGSSYSMLLRRIRHEHAVNMLRNPNLDIDTIALKLGFTERRSFTLAFRQWQGCTPREYRSAAKRVLTT</sequence>
<evidence type="ECO:0000256" key="1">
    <source>
        <dbReference type="ARBA" id="ARBA00023015"/>
    </source>
</evidence>
<name>A0ABW3HDN5_9GAMM</name>
<dbReference type="InterPro" id="IPR018060">
    <property type="entry name" value="HTH_AraC"/>
</dbReference>
<feature type="domain" description="HTH araC/xylS-type" evidence="4">
    <location>
        <begin position="236"/>
        <end position="334"/>
    </location>
</feature>
<dbReference type="InterPro" id="IPR032687">
    <property type="entry name" value="AraC-type_N"/>
</dbReference>
<evidence type="ECO:0000256" key="2">
    <source>
        <dbReference type="ARBA" id="ARBA00023125"/>
    </source>
</evidence>
<reference evidence="6" key="1">
    <citation type="journal article" date="2019" name="Int. J. Syst. Evol. Microbiol.">
        <title>The Global Catalogue of Microorganisms (GCM) 10K type strain sequencing project: providing services to taxonomists for standard genome sequencing and annotation.</title>
        <authorList>
            <consortium name="The Broad Institute Genomics Platform"/>
            <consortium name="The Broad Institute Genome Sequencing Center for Infectious Disease"/>
            <person name="Wu L."/>
            <person name="Ma J."/>
        </authorList>
    </citation>
    <scope>NUCLEOTIDE SEQUENCE [LARGE SCALE GENOMIC DNA]</scope>
    <source>
        <strain evidence="6">CCUG 63419</strain>
    </source>
</reference>
<evidence type="ECO:0000259" key="4">
    <source>
        <dbReference type="PROSITE" id="PS01124"/>
    </source>
</evidence>
<keyword evidence="3" id="KW-0804">Transcription</keyword>
<protein>
    <submittedName>
        <fullName evidence="5">Helix-turn-helix domain-containing protein</fullName>
    </submittedName>
</protein>
<dbReference type="Gene3D" id="1.10.10.60">
    <property type="entry name" value="Homeodomain-like"/>
    <property type="match status" value="1"/>
</dbReference>
<dbReference type="EMBL" id="JBHTIT010000001">
    <property type="protein sequence ID" value="MFD0949332.1"/>
    <property type="molecule type" value="Genomic_DNA"/>
</dbReference>
<proteinExistence type="predicted"/>
<keyword evidence="1" id="KW-0805">Transcription regulation</keyword>
<accession>A0ABW3HDN5</accession>
<dbReference type="InterPro" id="IPR009057">
    <property type="entry name" value="Homeodomain-like_sf"/>
</dbReference>
<dbReference type="Pfam" id="PF12833">
    <property type="entry name" value="HTH_18"/>
    <property type="match status" value="1"/>
</dbReference>